<dbReference type="PROSITE" id="PS50109">
    <property type="entry name" value="HIS_KIN"/>
    <property type="match status" value="1"/>
</dbReference>
<dbReference type="InterPro" id="IPR004358">
    <property type="entry name" value="Sig_transdc_His_kin-like_C"/>
</dbReference>
<dbReference type="GO" id="GO:0000160">
    <property type="term" value="P:phosphorelay signal transduction system"/>
    <property type="evidence" value="ECO:0007669"/>
    <property type="project" value="UniProtKB-KW"/>
</dbReference>
<dbReference type="GO" id="GO:0004673">
    <property type="term" value="F:protein histidine kinase activity"/>
    <property type="evidence" value="ECO:0007669"/>
    <property type="project" value="UniProtKB-EC"/>
</dbReference>
<dbReference type="EC" id="2.7.13.3" evidence="2"/>
<gene>
    <name evidence="7" type="ORF">PP769_04760</name>
</gene>
<dbReference type="Pfam" id="PF02518">
    <property type="entry name" value="HATPase_c"/>
    <property type="match status" value="1"/>
</dbReference>
<evidence type="ECO:0000259" key="6">
    <source>
        <dbReference type="PROSITE" id="PS50109"/>
    </source>
</evidence>
<dbReference type="AlphaFoldDB" id="A0AA96GF52"/>
<evidence type="ECO:0000256" key="3">
    <source>
        <dbReference type="ARBA" id="ARBA00022679"/>
    </source>
</evidence>
<feature type="domain" description="Histidine kinase" evidence="6">
    <location>
        <begin position="1"/>
        <end position="76"/>
    </location>
</feature>
<dbReference type="PRINTS" id="PR00344">
    <property type="entry name" value="BCTRLSENSOR"/>
</dbReference>
<dbReference type="InterPro" id="IPR005467">
    <property type="entry name" value="His_kinase_dom"/>
</dbReference>
<keyword evidence="3" id="KW-0808">Transferase</keyword>
<evidence type="ECO:0000256" key="2">
    <source>
        <dbReference type="ARBA" id="ARBA00012438"/>
    </source>
</evidence>
<dbReference type="PANTHER" id="PTHR43711:SF1">
    <property type="entry name" value="HISTIDINE KINASE 1"/>
    <property type="match status" value="1"/>
</dbReference>
<evidence type="ECO:0000256" key="4">
    <source>
        <dbReference type="ARBA" id="ARBA00022777"/>
    </source>
</evidence>
<comment type="catalytic activity">
    <reaction evidence="1">
        <text>ATP + protein L-histidine = ADP + protein N-phospho-L-histidine.</text>
        <dbReference type="EC" id="2.7.13.3"/>
    </reaction>
</comment>
<organism evidence="7 8">
    <name type="scientific">Candidatus Nitrospira allomarina</name>
    <dbReference type="NCBI Taxonomy" id="3020900"/>
    <lineage>
        <taxon>Bacteria</taxon>
        <taxon>Pseudomonadati</taxon>
        <taxon>Nitrospirota</taxon>
        <taxon>Nitrospiria</taxon>
        <taxon>Nitrospirales</taxon>
        <taxon>Nitrospiraceae</taxon>
        <taxon>Nitrospira</taxon>
    </lineage>
</organism>
<evidence type="ECO:0000313" key="7">
    <source>
        <dbReference type="EMBL" id="WNM59080.1"/>
    </source>
</evidence>
<keyword evidence="8" id="KW-1185">Reference proteome</keyword>
<sequence>MIQTCVIDSGCGIPLEEQQTIFERFYRGQSSEMKNRGAGLGLAITKSLVELHGGSIWVESFPGEGSRFCVILPVTHSTTPS</sequence>
<accession>A0AA96GF52</accession>
<protein>
    <recommendedName>
        <fullName evidence="2">histidine kinase</fullName>
        <ecNumber evidence="2">2.7.13.3</ecNumber>
    </recommendedName>
</protein>
<dbReference type="EMBL" id="CP116967">
    <property type="protein sequence ID" value="WNM59080.1"/>
    <property type="molecule type" value="Genomic_DNA"/>
</dbReference>
<keyword evidence="5" id="KW-0902">Two-component regulatory system</keyword>
<dbReference type="PANTHER" id="PTHR43711">
    <property type="entry name" value="TWO-COMPONENT HISTIDINE KINASE"/>
    <property type="match status" value="1"/>
</dbReference>
<dbReference type="Gene3D" id="3.30.565.10">
    <property type="entry name" value="Histidine kinase-like ATPase, C-terminal domain"/>
    <property type="match status" value="1"/>
</dbReference>
<evidence type="ECO:0000256" key="5">
    <source>
        <dbReference type="ARBA" id="ARBA00023012"/>
    </source>
</evidence>
<dbReference type="InterPro" id="IPR050736">
    <property type="entry name" value="Sensor_HK_Regulatory"/>
</dbReference>
<dbReference type="SUPFAM" id="SSF55874">
    <property type="entry name" value="ATPase domain of HSP90 chaperone/DNA topoisomerase II/histidine kinase"/>
    <property type="match status" value="1"/>
</dbReference>
<keyword evidence="7" id="KW-0547">Nucleotide-binding</keyword>
<dbReference type="RefSeq" id="WP_312645750.1">
    <property type="nucleotide sequence ID" value="NZ_CP116967.1"/>
</dbReference>
<dbReference type="InterPro" id="IPR036890">
    <property type="entry name" value="HATPase_C_sf"/>
</dbReference>
<dbReference type="SMART" id="SM00387">
    <property type="entry name" value="HATPase_c"/>
    <property type="match status" value="1"/>
</dbReference>
<keyword evidence="4" id="KW-0418">Kinase</keyword>
<proteinExistence type="predicted"/>
<dbReference type="Proteomes" id="UP001302719">
    <property type="component" value="Chromosome"/>
</dbReference>
<dbReference type="KEGG" id="nall:PP769_04760"/>
<name>A0AA96GF52_9BACT</name>
<evidence type="ECO:0000313" key="8">
    <source>
        <dbReference type="Proteomes" id="UP001302719"/>
    </source>
</evidence>
<dbReference type="GO" id="GO:0005524">
    <property type="term" value="F:ATP binding"/>
    <property type="evidence" value="ECO:0007669"/>
    <property type="project" value="UniProtKB-KW"/>
</dbReference>
<keyword evidence="7" id="KW-0067">ATP-binding</keyword>
<dbReference type="InterPro" id="IPR003594">
    <property type="entry name" value="HATPase_dom"/>
</dbReference>
<evidence type="ECO:0000256" key="1">
    <source>
        <dbReference type="ARBA" id="ARBA00000085"/>
    </source>
</evidence>
<reference evidence="7 8" key="1">
    <citation type="submission" date="2023-01" db="EMBL/GenBank/DDBJ databases">
        <title>Cultivation and genomic characterization of new, ubiquitous marine nitrite-oxidizing bacteria from the Nitrospirales.</title>
        <authorList>
            <person name="Mueller A.J."/>
            <person name="Daebeler A."/>
            <person name="Herbold C.W."/>
            <person name="Kirkegaard R.H."/>
            <person name="Daims H."/>
        </authorList>
    </citation>
    <scope>NUCLEOTIDE SEQUENCE [LARGE SCALE GENOMIC DNA]</scope>
    <source>
        <strain evidence="7 8">VA</strain>
    </source>
</reference>